<dbReference type="SMART" id="SM00326">
    <property type="entry name" value="SH3"/>
    <property type="match status" value="1"/>
</dbReference>
<feature type="transmembrane region" description="Helical" evidence="8">
    <location>
        <begin position="464"/>
        <end position="483"/>
    </location>
</feature>
<dbReference type="SUPFAM" id="SSF47473">
    <property type="entry name" value="EF-hand"/>
    <property type="match status" value="1"/>
</dbReference>
<keyword evidence="2 6" id="KW-0728">SH3 domain</keyword>
<feature type="domain" description="SH3" evidence="9">
    <location>
        <begin position="1045"/>
        <end position="1104"/>
    </location>
</feature>
<dbReference type="Gene3D" id="2.30.30.40">
    <property type="entry name" value="SH3 Domains"/>
    <property type="match status" value="1"/>
</dbReference>
<feature type="compositionally biased region" description="Polar residues" evidence="7">
    <location>
        <begin position="197"/>
        <end position="212"/>
    </location>
</feature>
<name>A0A7M7NAA2_STRPU</name>
<feature type="transmembrane region" description="Helical" evidence="8">
    <location>
        <begin position="716"/>
        <end position="737"/>
    </location>
</feature>
<feature type="compositionally biased region" description="Basic and acidic residues" evidence="7">
    <location>
        <begin position="20"/>
        <end position="47"/>
    </location>
</feature>
<dbReference type="KEGG" id="spu:582914"/>
<feature type="compositionally biased region" description="Polar residues" evidence="7">
    <location>
        <begin position="1208"/>
        <end position="1222"/>
    </location>
</feature>
<evidence type="ECO:0000256" key="6">
    <source>
        <dbReference type="PROSITE-ProRule" id="PRU00192"/>
    </source>
</evidence>
<dbReference type="SUPFAM" id="SSF81324">
    <property type="entry name" value="Voltage-gated potassium channels"/>
    <property type="match status" value="1"/>
</dbReference>
<dbReference type="EnsemblMetazoa" id="XM_030977516">
    <property type="protein sequence ID" value="XP_030833376"/>
    <property type="gene ID" value="LOC582914"/>
</dbReference>
<evidence type="ECO:0000313" key="10">
    <source>
        <dbReference type="EnsemblMetazoa" id="XP_030833376"/>
    </source>
</evidence>
<feature type="transmembrane region" description="Helical" evidence="8">
    <location>
        <begin position="775"/>
        <end position="793"/>
    </location>
</feature>
<dbReference type="GO" id="GO:0005216">
    <property type="term" value="F:monoatomic ion channel activity"/>
    <property type="evidence" value="ECO:0007669"/>
    <property type="project" value="InterPro"/>
</dbReference>
<feature type="transmembrane region" description="Helical" evidence="8">
    <location>
        <begin position="855"/>
        <end position="872"/>
    </location>
</feature>
<keyword evidence="11" id="KW-1185">Reference proteome</keyword>
<dbReference type="Gene3D" id="1.20.120.350">
    <property type="entry name" value="Voltage-gated potassium channels. Chain C"/>
    <property type="match status" value="1"/>
</dbReference>
<reference evidence="10" key="2">
    <citation type="submission" date="2021-01" db="UniProtKB">
        <authorList>
            <consortium name="EnsemblMetazoa"/>
        </authorList>
    </citation>
    <scope>IDENTIFICATION</scope>
</reference>
<feature type="compositionally biased region" description="Basic and acidic residues" evidence="7">
    <location>
        <begin position="118"/>
        <end position="140"/>
    </location>
</feature>
<dbReference type="GO" id="GO:0016020">
    <property type="term" value="C:membrane"/>
    <property type="evidence" value="ECO:0007669"/>
    <property type="project" value="UniProtKB-SubCell"/>
</dbReference>
<evidence type="ECO:0000313" key="11">
    <source>
        <dbReference type="Proteomes" id="UP000007110"/>
    </source>
</evidence>
<feature type="transmembrane region" description="Helical" evidence="8">
    <location>
        <begin position="365"/>
        <end position="393"/>
    </location>
</feature>
<feature type="compositionally biased region" description="Basic and acidic residues" evidence="7">
    <location>
        <begin position="164"/>
        <end position="180"/>
    </location>
</feature>
<feature type="transmembrane region" description="Helical" evidence="8">
    <location>
        <begin position="749"/>
        <end position="769"/>
    </location>
</feature>
<feature type="compositionally biased region" description="Polar residues" evidence="7">
    <location>
        <begin position="152"/>
        <end position="162"/>
    </location>
</feature>
<reference evidence="11" key="1">
    <citation type="submission" date="2015-02" db="EMBL/GenBank/DDBJ databases">
        <title>Genome sequencing for Strongylocentrotus purpuratus.</title>
        <authorList>
            <person name="Murali S."/>
            <person name="Liu Y."/>
            <person name="Vee V."/>
            <person name="English A."/>
            <person name="Wang M."/>
            <person name="Skinner E."/>
            <person name="Han Y."/>
            <person name="Muzny D.M."/>
            <person name="Worley K.C."/>
            <person name="Gibbs R.A."/>
        </authorList>
    </citation>
    <scope>NUCLEOTIDE SEQUENCE</scope>
</reference>
<comment type="subcellular location">
    <subcellularLocation>
        <location evidence="1">Membrane</location>
        <topology evidence="1">Multi-pass membrane protein</topology>
    </subcellularLocation>
</comment>
<dbReference type="PROSITE" id="PS50002">
    <property type="entry name" value="SH3"/>
    <property type="match status" value="1"/>
</dbReference>
<feature type="transmembrane region" description="Helical" evidence="8">
    <location>
        <begin position="814"/>
        <end position="835"/>
    </location>
</feature>
<feature type="region of interest" description="Disordered" evidence="7">
    <location>
        <begin position="1208"/>
        <end position="1250"/>
    </location>
</feature>
<dbReference type="PANTHER" id="PTHR46726">
    <property type="entry name" value="TWO PORE CHANNEL 3"/>
    <property type="match status" value="1"/>
</dbReference>
<dbReference type="InterPro" id="IPR027359">
    <property type="entry name" value="Volt_channel_dom_sf"/>
</dbReference>
<evidence type="ECO:0000256" key="1">
    <source>
        <dbReference type="ARBA" id="ARBA00004141"/>
    </source>
</evidence>
<feature type="transmembrane region" description="Helical" evidence="8">
    <location>
        <begin position="543"/>
        <end position="566"/>
    </location>
</feature>
<dbReference type="SUPFAM" id="SSF50044">
    <property type="entry name" value="SH3-domain"/>
    <property type="match status" value="1"/>
</dbReference>
<feature type="compositionally biased region" description="Low complexity" evidence="7">
    <location>
        <begin position="85"/>
        <end position="95"/>
    </location>
</feature>
<dbReference type="RefSeq" id="XP_030833376.1">
    <property type="nucleotide sequence ID" value="XM_030977516.1"/>
</dbReference>
<dbReference type="Pfam" id="PF00018">
    <property type="entry name" value="SH3_1"/>
    <property type="match status" value="1"/>
</dbReference>
<dbReference type="Gene3D" id="1.10.287.70">
    <property type="match status" value="2"/>
</dbReference>
<feature type="compositionally biased region" description="Acidic residues" evidence="7">
    <location>
        <begin position="1012"/>
        <end position="1022"/>
    </location>
</feature>
<feature type="region of interest" description="Disordered" evidence="7">
    <location>
        <begin position="1262"/>
        <end position="1352"/>
    </location>
</feature>
<dbReference type="Pfam" id="PF00520">
    <property type="entry name" value="Ion_trans"/>
    <property type="match status" value="2"/>
</dbReference>
<evidence type="ECO:0000259" key="9">
    <source>
        <dbReference type="PROSITE" id="PS50002"/>
    </source>
</evidence>
<feature type="compositionally biased region" description="Basic residues" evidence="7">
    <location>
        <begin position="1032"/>
        <end position="1044"/>
    </location>
</feature>
<feature type="compositionally biased region" description="Basic and acidic residues" evidence="7">
    <location>
        <begin position="958"/>
        <end position="968"/>
    </location>
</feature>
<dbReference type="InterPro" id="IPR001452">
    <property type="entry name" value="SH3_domain"/>
</dbReference>
<accession>A0A7M7NAA2</accession>
<evidence type="ECO:0000256" key="8">
    <source>
        <dbReference type="SAM" id="Phobius"/>
    </source>
</evidence>
<feature type="region of interest" description="Disordered" evidence="7">
    <location>
        <begin position="197"/>
        <end position="242"/>
    </location>
</feature>
<dbReference type="InParanoid" id="A0A7M7NAA2"/>
<feature type="compositionally biased region" description="Basic and acidic residues" evidence="7">
    <location>
        <begin position="63"/>
        <end position="84"/>
    </location>
</feature>
<dbReference type="PANTHER" id="PTHR46726:SF2">
    <property type="entry name" value="SH3 DOMAIN-CONTAINING PROTEIN"/>
    <property type="match status" value="1"/>
</dbReference>
<dbReference type="GeneID" id="582914"/>
<evidence type="ECO:0000256" key="7">
    <source>
        <dbReference type="SAM" id="MobiDB-lite"/>
    </source>
</evidence>
<keyword evidence="5 8" id="KW-0472">Membrane</keyword>
<evidence type="ECO:0000256" key="5">
    <source>
        <dbReference type="ARBA" id="ARBA00023136"/>
    </source>
</evidence>
<dbReference type="InterPro" id="IPR036028">
    <property type="entry name" value="SH3-like_dom_sf"/>
</dbReference>
<feature type="transmembrane region" description="Helical" evidence="8">
    <location>
        <begin position="335"/>
        <end position="353"/>
    </location>
</feature>
<keyword evidence="4 8" id="KW-1133">Transmembrane helix</keyword>
<feature type="region of interest" description="Disordered" evidence="7">
    <location>
        <begin position="1"/>
        <end position="184"/>
    </location>
</feature>
<feature type="transmembrane region" description="Helical" evidence="8">
    <location>
        <begin position="893"/>
        <end position="915"/>
    </location>
</feature>
<dbReference type="InterPro" id="IPR011992">
    <property type="entry name" value="EF-hand-dom_pair"/>
</dbReference>
<proteinExistence type="predicted"/>
<protein>
    <recommendedName>
        <fullName evidence="9">SH3 domain-containing protein</fullName>
    </recommendedName>
</protein>
<feature type="compositionally biased region" description="Basic and acidic residues" evidence="7">
    <location>
        <begin position="1341"/>
        <end position="1352"/>
    </location>
</feature>
<sequence>MNYSGSFQLNRRKTVKQRPVSREMEEGGEDEHQQREEMAEAYRKMLMELESDDEEDKGSVPVKTEKDEVDSKPPKKVKGADDKLPLLNESLSSSLGIALADRHGTPPPPSIIVIEDNSDVKINVEPKQYEQKVPTDERKNSIPGGGGGGGRTSPNGRTSPLRNNRVEPINEKQTPHEIHANKNNNIHSLLTDNTQAFEKSHRTSNGKVSTPDSGVDSLGSEKRSSVKTISDSSEKSRKSSRANQVFMRTFKQRASQENFALYGLLTPALVLVPKIDGNDALTETFTELKGEDRELKLSAAHIDDAISGRGKYGKARAFFKSKQGRWCFKIINNRYSKYLVLFMATIHLILTFFEPPSSMSTSPAVFALTPLCILVYAADVGVHMGFLSWPVFWSLDENRWIRREFIFTCMYTIDYLMLVTETLVGLRLAQPFRCLRAAIILCKLNNVQHIWDVVMSIVIKLGKVFVIIFVFITLFSAIGVHLYTDTYHDIESEASNCTGNSTNVYVGAFDHVGITSLRLFVLLSTENYPDLMIPAYRTSHWNFLYFGIFLFVGVFFLTAIILAIIVDSYWSFAKKHVKKERARERAELAKAWNLLDPLGQGSLPKDDGRFLKLLRILKPHHTEEMNLQLIDYLDHNDDGQIDSLQWTIRLNEALSFEFEEDRFYDMDTNSSKCVYAIQSFSQKIIRSSVYSKILLALILLHSILFCLRWHNMDETARITIQVLKTTILAIFAVEVLLRIMSEGKNLMQVVEILDIILIVIGVTSNIPIYFIPRTYFGLCNIISGLAVSFRLGFNSAQAKKVVILFSTKVFPVMFDLIILVFIIIFFASVLGWELFYGITADTSYDTGVYDYNCGIGFNSFSCSLLMVFQIVTTSNWHEIMNAAMVATTDWACIYFVACFTTINLVVMNLFVAIAIEAFNKLGTDKETEKEESPEKNSNQEESFAGSAMTFFNNLFESSRTEQEKEKLSQRPTGSPRMRRPSRVSVTTTFGAFPGSPPNLLEVPQIPRIPVIQEEEDEPEEDLSGLSREERKKRQMKKRREKRKNKVKTMILVMTAFRATKDSELNLNVGEEIEVVGKQDEWWEGRKDSDEQGWFPASHVKAIIRSQPPPVPTPLAQRPHMARRATQESIKEGWSETDYFPLNTTLNSIQDKLMSTAGSITSTDSTTKRPRLKLKNTSGGNWRKEILGDITVMNPQELKDLNKILKSQHTMKSKSQSLGSNLRRQAAISESIEEESEPTSSRSIPPPPIISVQHAPAIPQIIEEEEEPEEPDRGDSGNEGDTENTLTVEKPALPKELKKKRNKEQTKNGEMPSWATKFLQSNNIKASGDLGMDEAKSGSSDETEKAATAEEQV</sequence>
<evidence type="ECO:0000256" key="3">
    <source>
        <dbReference type="ARBA" id="ARBA00022692"/>
    </source>
</evidence>
<evidence type="ECO:0000256" key="2">
    <source>
        <dbReference type="ARBA" id="ARBA00022443"/>
    </source>
</evidence>
<feature type="region of interest" description="Disordered" evidence="7">
    <location>
        <begin position="958"/>
        <end position="1044"/>
    </location>
</feature>
<evidence type="ECO:0000256" key="4">
    <source>
        <dbReference type="ARBA" id="ARBA00022989"/>
    </source>
</evidence>
<dbReference type="InterPro" id="IPR005821">
    <property type="entry name" value="Ion_trans_dom"/>
</dbReference>
<organism evidence="10 11">
    <name type="scientific">Strongylocentrotus purpuratus</name>
    <name type="common">Purple sea urchin</name>
    <dbReference type="NCBI Taxonomy" id="7668"/>
    <lineage>
        <taxon>Eukaryota</taxon>
        <taxon>Metazoa</taxon>
        <taxon>Echinodermata</taxon>
        <taxon>Eleutherozoa</taxon>
        <taxon>Echinozoa</taxon>
        <taxon>Echinoidea</taxon>
        <taxon>Euechinoidea</taxon>
        <taxon>Echinacea</taxon>
        <taxon>Camarodonta</taxon>
        <taxon>Echinidea</taxon>
        <taxon>Strongylocentrotidae</taxon>
        <taxon>Strongylocentrotus</taxon>
    </lineage>
</organism>
<keyword evidence="3 8" id="KW-0812">Transmembrane</keyword>
<dbReference type="OrthoDB" id="10068803at2759"/>
<feature type="transmembrane region" description="Helical" evidence="8">
    <location>
        <begin position="689"/>
        <end position="710"/>
    </location>
</feature>
<dbReference type="Proteomes" id="UP000007110">
    <property type="component" value="Unassembled WGS sequence"/>
</dbReference>